<keyword evidence="4 6" id="KW-1133">Transmembrane helix</keyword>
<feature type="transmembrane region" description="Helical" evidence="6">
    <location>
        <begin position="114"/>
        <end position="137"/>
    </location>
</feature>
<evidence type="ECO:0000256" key="3">
    <source>
        <dbReference type="ARBA" id="ARBA00022692"/>
    </source>
</evidence>
<dbReference type="InterPro" id="IPR004813">
    <property type="entry name" value="OPT"/>
</dbReference>
<name>A0A423Q0C6_9GAMM</name>
<dbReference type="Proteomes" id="UP000285123">
    <property type="component" value="Unassembled WGS sequence"/>
</dbReference>
<feature type="transmembrane region" description="Helical" evidence="6">
    <location>
        <begin position="215"/>
        <end position="235"/>
    </location>
</feature>
<dbReference type="PANTHER" id="PTHR31645:SF0">
    <property type="entry name" value="OLIGOPEPTIDE TRANSPORTER YGL114W-RELATED"/>
    <property type="match status" value="1"/>
</dbReference>
<dbReference type="InterPro" id="IPR004814">
    <property type="entry name" value="Oligopep_transpt"/>
</dbReference>
<feature type="transmembrane region" description="Helical" evidence="6">
    <location>
        <begin position="402"/>
        <end position="420"/>
    </location>
</feature>
<dbReference type="GO" id="GO:0035673">
    <property type="term" value="F:oligopeptide transmembrane transporter activity"/>
    <property type="evidence" value="ECO:0007669"/>
    <property type="project" value="InterPro"/>
</dbReference>
<protein>
    <submittedName>
        <fullName evidence="7">Peptide transporter</fullName>
    </submittedName>
</protein>
<feature type="transmembrane region" description="Helical" evidence="6">
    <location>
        <begin position="349"/>
        <end position="370"/>
    </location>
</feature>
<dbReference type="NCBIfam" id="TIGR00728">
    <property type="entry name" value="OPT_sfam"/>
    <property type="match status" value="2"/>
</dbReference>
<feature type="transmembrane region" description="Helical" evidence="6">
    <location>
        <begin position="376"/>
        <end position="395"/>
    </location>
</feature>
<dbReference type="AlphaFoldDB" id="A0A423Q0C6"/>
<sequence length="636" mass="63882">MVGSDHPPQRGGHVVSTEASTPVRQLSFRAALLGTVLAVVLSAANAYLGLFAGLTVSASIPAAVLSLGILRLFADANVLENNIVQTAASAGEAIAAGVIFTLPALVMLDYWSDFAYFQTVLIAGVGGLLGVIMTVPLRRALVDDNRLAFPEGQATAAVLKAGYGGTAAAGIGTLLAGAGIGAVAKLADSGLKIWEGVAETALSFGQQSSFYVGSYLSPALLAVGYIVGINVALPVLLGGVFAWWIAIPLVMAFGGGDIAAGVAGAEQVWSEQIRYLGVGAMLVGGLVALWTLRGQLFGALKQTGETVLPNQRDLPRSLLITLLVLLALPMIALYAVLLDSIVAGASVALLMLATAFLFSAVAAYMAGLVGSSNNPVSGVTIATILITALGLYLFFGAEQAGPASAIIVGAVVCCAAAIGGDNMQDLKAGAILGASPAAQQLAQMLGVIAAVCVLSPVLSLLLHAYGIGVSDAAHPNALPAPQASLMVAVVRGVFGGDLPWAWVIGGGVIGLATIALDSLLGRRGSGFRLPVLAVALGLYPPLSLSMAIAFGGFVAWLGGSGAAREGRGLLAAAGIITGEALMGIFIALPVAFSGSSDVLALDVGGLPAAWPGLLLMLGLGLWLGRLARSTDAGPRA</sequence>
<dbReference type="PANTHER" id="PTHR31645">
    <property type="entry name" value="OLIGOPEPTIDE TRANSPORTER YGL114W-RELATED"/>
    <property type="match status" value="1"/>
</dbReference>
<evidence type="ECO:0000256" key="6">
    <source>
        <dbReference type="SAM" id="Phobius"/>
    </source>
</evidence>
<keyword evidence="3 6" id="KW-0812">Transmembrane</keyword>
<dbReference type="EMBL" id="AYKF01000070">
    <property type="protein sequence ID" value="ROO31367.1"/>
    <property type="molecule type" value="Genomic_DNA"/>
</dbReference>
<feature type="transmembrane region" description="Helical" evidence="6">
    <location>
        <begin position="318"/>
        <end position="337"/>
    </location>
</feature>
<feature type="transmembrane region" description="Helical" evidence="6">
    <location>
        <begin position="86"/>
        <end position="108"/>
    </location>
</feature>
<organism evidence="7 8">
    <name type="scientific">Salinisphaera orenii YIM 95161</name>
    <dbReference type="NCBI Taxonomy" id="1051139"/>
    <lineage>
        <taxon>Bacteria</taxon>
        <taxon>Pseudomonadati</taxon>
        <taxon>Pseudomonadota</taxon>
        <taxon>Gammaproteobacteria</taxon>
        <taxon>Salinisphaerales</taxon>
        <taxon>Salinisphaeraceae</taxon>
        <taxon>Salinisphaera</taxon>
    </lineage>
</organism>
<feature type="transmembrane region" description="Helical" evidence="6">
    <location>
        <begin position="241"/>
        <end position="263"/>
    </location>
</feature>
<accession>A0A423Q0C6</accession>
<feature type="transmembrane region" description="Helical" evidence="6">
    <location>
        <begin position="275"/>
        <end position="292"/>
    </location>
</feature>
<dbReference type="InterPro" id="IPR045035">
    <property type="entry name" value="YSL-like"/>
</dbReference>
<feature type="transmembrane region" description="Helical" evidence="6">
    <location>
        <begin position="569"/>
        <end position="592"/>
    </location>
</feature>
<reference evidence="7 8" key="1">
    <citation type="submission" date="2013-10" db="EMBL/GenBank/DDBJ databases">
        <title>Salinisphaera halophila YIM 95161 Genome Sequencing.</title>
        <authorList>
            <person name="Lai Q."/>
            <person name="Li C."/>
            <person name="Shao Z."/>
        </authorList>
    </citation>
    <scope>NUCLEOTIDE SEQUENCE [LARGE SCALE GENOMIC DNA]</scope>
    <source>
        <strain evidence="7 8">YIM 95161</strain>
    </source>
</reference>
<feature type="transmembrane region" description="Helical" evidence="6">
    <location>
        <begin position="440"/>
        <end position="465"/>
    </location>
</feature>
<evidence type="ECO:0000256" key="2">
    <source>
        <dbReference type="ARBA" id="ARBA00022448"/>
    </source>
</evidence>
<evidence type="ECO:0000256" key="4">
    <source>
        <dbReference type="ARBA" id="ARBA00022989"/>
    </source>
</evidence>
<evidence type="ECO:0000313" key="7">
    <source>
        <dbReference type="EMBL" id="ROO31367.1"/>
    </source>
</evidence>
<comment type="subcellular location">
    <subcellularLocation>
        <location evidence="1">Membrane</location>
        <topology evidence="1">Multi-pass membrane protein</topology>
    </subcellularLocation>
</comment>
<evidence type="ECO:0000256" key="5">
    <source>
        <dbReference type="ARBA" id="ARBA00023136"/>
    </source>
</evidence>
<comment type="caution">
    <text evidence="7">The sequence shown here is derived from an EMBL/GenBank/DDBJ whole genome shotgun (WGS) entry which is preliminary data.</text>
</comment>
<evidence type="ECO:0000256" key="1">
    <source>
        <dbReference type="ARBA" id="ARBA00004141"/>
    </source>
</evidence>
<feature type="transmembrane region" description="Helical" evidence="6">
    <location>
        <begin position="54"/>
        <end position="74"/>
    </location>
</feature>
<proteinExistence type="predicted"/>
<feature type="transmembrane region" description="Helical" evidence="6">
    <location>
        <begin position="599"/>
        <end position="623"/>
    </location>
</feature>
<gene>
    <name evidence="7" type="ORF">SAHL_06640</name>
</gene>
<feature type="transmembrane region" description="Helical" evidence="6">
    <location>
        <begin position="532"/>
        <end position="557"/>
    </location>
</feature>
<keyword evidence="2" id="KW-0813">Transport</keyword>
<feature type="transmembrane region" description="Helical" evidence="6">
    <location>
        <begin position="500"/>
        <end position="520"/>
    </location>
</feature>
<dbReference type="Pfam" id="PF03169">
    <property type="entry name" value="OPT"/>
    <property type="match status" value="1"/>
</dbReference>
<evidence type="ECO:0000313" key="8">
    <source>
        <dbReference type="Proteomes" id="UP000285123"/>
    </source>
</evidence>
<keyword evidence="5 6" id="KW-0472">Membrane</keyword>
<dbReference type="NCBIfam" id="TIGR00733">
    <property type="entry name" value="OPT family oligopeptide transporter"/>
    <property type="match status" value="1"/>
</dbReference>
<dbReference type="GO" id="GO:0016020">
    <property type="term" value="C:membrane"/>
    <property type="evidence" value="ECO:0007669"/>
    <property type="project" value="UniProtKB-SubCell"/>
</dbReference>